<dbReference type="Proteomes" id="UP000460298">
    <property type="component" value="Unassembled WGS sequence"/>
</dbReference>
<proteinExistence type="predicted"/>
<dbReference type="PROSITE" id="PS51257">
    <property type="entry name" value="PROKAR_LIPOPROTEIN"/>
    <property type="match status" value="1"/>
</dbReference>
<dbReference type="NCBIfam" id="TIGR04456">
    <property type="entry name" value="LruC_dom"/>
    <property type="match status" value="1"/>
</dbReference>
<dbReference type="AlphaFoldDB" id="A0A833LYZ5"/>
<protein>
    <submittedName>
        <fullName evidence="2">LruC domain-containing protein</fullName>
    </submittedName>
</protein>
<evidence type="ECO:0000259" key="1">
    <source>
        <dbReference type="Pfam" id="PF16130"/>
    </source>
</evidence>
<gene>
    <name evidence="2" type="ORF">F9K24_08660</name>
</gene>
<accession>A0A833LYZ5</accession>
<reference evidence="2 3" key="1">
    <citation type="submission" date="2019-10" db="EMBL/GenBank/DDBJ databases">
        <title>Extracellular Electron Transfer in a Candidatus Methanoperedens spp. Enrichment Culture.</title>
        <authorList>
            <person name="Berger S."/>
            <person name="Rangel Shaw D."/>
            <person name="Berben T."/>
            <person name="In 'T Zandt M."/>
            <person name="Frank J."/>
            <person name="Reimann J."/>
            <person name="Jetten M.S.M."/>
            <person name="Welte C.U."/>
        </authorList>
    </citation>
    <scope>NUCLEOTIDE SEQUENCE [LARGE SCALE GENOMIC DNA]</scope>
    <source>
        <strain evidence="2">SB12</strain>
    </source>
</reference>
<sequence>MKRIVTNLSLQILVAFLGMLMVSACTREDENLAWLLAVTDPLADIEPTTEAETIPFHMDVEDVNGPTDFVFENTTTYPVRVTVIDGVNPVDSTLVQIMEYTSGGPRVSFRAVTDAEGNVSGSFTIENRAEPRVTVELTYLGKEYRFEIDLTNVREIKRYIYVDGYLEQIEISDRDGDGIADELDDYPDDAGRATLVKIPADNYFTIAFEDLFPTPGDADFNDYVVRVKSEQDLDAQGKVVRMRSEFTHVAKGAGYNHTFHMKLPGTGQYTLKRTAADGTVALHTTLPLTDAGVEILPSSETTLAQSNTATGQSFVTGMTAQFEAVFETPLTGLAFPYDMYLYVKNTKKEIHFPGKYTNSDGSDPYMDANGFPWALLIPGDWSWPLERNNIHQAYPLFQSWYETAGQQAADWYKTADFNLVFNK</sequence>
<dbReference type="InterPro" id="IPR032295">
    <property type="entry name" value="DUF4842"/>
</dbReference>
<organism evidence="2 3">
    <name type="scientific">Leptonema illini</name>
    <dbReference type="NCBI Taxonomy" id="183"/>
    <lineage>
        <taxon>Bacteria</taxon>
        <taxon>Pseudomonadati</taxon>
        <taxon>Spirochaetota</taxon>
        <taxon>Spirochaetia</taxon>
        <taxon>Leptospirales</taxon>
        <taxon>Leptospiraceae</taxon>
        <taxon>Leptonema</taxon>
    </lineage>
</organism>
<dbReference type="Pfam" id="PF16130">
    <property type="entry name" value="DUF4842"/>
    <property type="match status" value="1"/>
</dbReference>
<evidence type="ECO:0000313" key="3">
    <source>
        <dbReference type="Proteomes" id="UP000460298"/>
    </source>
</evidence>
<comment type="caution">
    <text evidence="2">The sequence shown here is derived from an EMBL/GenBank/DDBJ whole genome shotgun (WGS) entry which is preliminary data.</text>
</comment>
<dbReference type="InterPro" id="IPR031025">
    <property type="entry name" value="LruC_dom"/>
</dbReference>
<evidence type="ECO:0000313" key="2">
    <source>
        <dbReference type="EMBL" id="KAB2932927.1"/>
    </source>
</evidence>
<dbReference type="EMBL" id="WBUI01000007">
    <property type="protein sequence ID" value="KAB2932927.1"/>
    <property type="molecule type" value="Genomic_DNA"/>
</dbReference>
<feature type="domain" description="DUF4842" evidence="1">
    <location>
        <begin position="237"/>
        <end position="412"/>
    </location>
</feature>
<name>A0A833LYZ5_9LEPT</name>